<protein>
    <recommendedName>
        <fullName evidence="2">DUF4939 domain-containing protein</fullName>
    </recommendedName>
</protein>
<dbReference type="InterPro" id="IPR032549">
    <property type="entry name" value="DUF4939"/>
</dbReference>
<dbReference type="GeneTree" id="ENSGT01150000287182"/>
<dbReference type="Ensembl" id="ENSTMTT00000003052.1">
    <property type="protein sequence ID" value="ENSTMTP00000002936.1"/>
    <property type="gene ID" value="ENSTMTG00000002258.1"/>
</dbReference>
<sequence length="100" mass="11042">MLPGGDPHTASPSVAAHNREPRSPVPLPEHFNGDRQTFRGVINQCRLLLLLHTRSYPTDQVKVGLVIRLLKGDALDWTSPRLEQASPMLSDSGNDHTPGW</sequence>
<evidence type="ECO:0000313" key="3">
    <source>
        <dbReference type="Ensembl" id="ENSTMTP00000002936.1"/>
    </source>
</evidence>
<proteinExistence type="predicted"/>
<dbReference type="Pfam" id="PF16297">
    <property type="entry name" value="DUF4939"/>
    <property type="match status" value="1"/>
</dbReference>
<feature type="region of interest" description="Disordered" evidence="1">
    <location>
        <begin position="1"/>
        <end position="34"/>
    </location>
</feature>
<reference evidence="3" key="2">
    <citation type="submission" date="2025-09" db="UniProtKB">
        <authorList>
            <consortium name="Ensembl"/>
        </authorList>
    </citation>
    <scope>IDENTIFICATION</scope>
</reference>
<feature type="domain" description="DUF4939" evidence="2">
    <location>
        <begin position="17"/>
        <end position="91"/>
    </location>
</feature>
<evidence type="ECO:0000256" key="1">
    <source>
        <dbReference type="SAM" id="MobiDB-lite"/>
    </source>
</evidence>
<accession>A0A674I0V4</accession>
<reference evidence="3" key="1">
    <citation type="submission" date="2025-08" db="UniProtKB">
        <authorList>
            <consortium name="Ensembl"/>
        </authorList>
    </citation>
    <scope>IDENTIFICATION</scope>
</reference>
<organism evidence="3 4">
    <name type="scientific">Terrapene triunguis</name>
    <name type="common">Three-toed box turtle</name>
    <dbReference type="NCBI Taxonomy" id="2587831"/>
    <lineage>
        <taxon>Eukaryota</taxon>
        <taxon>Metazoa</taxon>
        <taxon>Chordata</taxon>
        <taxon>Craniata</taxon>
        <taxon>Vertebrata</taxon>
        <taxon>Euteleostomi</taxon>
        <taxon>Archelosauria</taxon>
        <taxon>Testudinata</taxon>
        <taxon>Testudines</taxon>
        <taxon>Cryptodira</taxon>
        <taxon>Durocryptodira</taxon>
        <taxon>Testudinoidea</taxon>
        <taxon>Emydidae</taxon>
        <taxon>Terrapene</taxon>
    </lineage>
</organism>
<keyword evidence="4" id="KW-1185">Reference proteome</keyword>
<evidence type="ECO:0000313" key="4">
    <source>
        <dbReference type="Proteomes" id="UP000472274"/>
    </source>
</evidence>
<name>A0A674I0V4_9SAUR</name>
<dbReference type="InParanoid" id="A0A674I0V4"/>
<dbReference type="AlphaFoldDB" id="A0A674I0V4"/>
<dbReference type="Proteomes" id="UP000472274">
    <property type="component" value="Unplaced"/>
</dbReference>
<evidence type="ECO:0000259" key="2">
    <source>
        <dbReference type="Pfam" id="PF16297"/>
    </source>
</evidence>
<feature type="region of interest" description="Disordered" evidence="1">
    <location>
        <begin position="81"/>
        <end position="100"/>
    </location>
</feature>